<dbReference type="GO" id="GO:0006508">
    <property type="term" value="P:proteolysis"/>
    <property type="evidence" value="ECO:0007669"/>
    <property type="project" value="UniProtKB-KW"/>
</dbReference>
<evidence type="ECO:0000313" key="10">
    <source>
        <dbReference type="Proteomes" id="UP000187203"/>
    </source>
</evidence>
<evidence type="ECO:0000256" key="5">
    <source>
        <dbReference type="ARBA" id="ARBA00023157"/>
    </source>
</evidence>
<dbReference type="PANTHER" id="PTHR12411">
    <property type="entry name" value="CYSTEINE PROTEASE FAMILY C1-RELATED"/>
    <property type="match status" value="1"/>
</dbReference>
<dbReference type="FunFam" id="3.90.70.10:FF:000332">
    <property type="entry name" value="Cathepsin L1"/>
    <property type="match status" value="1"/>
</dbReference>
<keyword evidence="6" id="KW-0732">Signal</keyword>
<dbReference type="Pfam" id="PF08246">
    <property type="entry name" value="Inhibitor_I29"/>
    <property type="match status" value="1"/>
</dbReference>
<gene>
    <name evidence="9" type="ORF">COLO4_31317</name>
</gene>
<dbReference type="InterPro" id="IPR013128">
    <property type="entry name" value="Peptidase_C1A"/>
</dbReference>
<evidence type="ECO:0000256" key="2">
    <source>
        <dbReference type="ARBA" id="ARBA00022670"/>
    </source>
</evidence>
<dbReference type="EMBL" id="AWUE01020840">
    <property type="protein sequence ID" value="OMO65349.1"/>
    <property type="molecule type" value="Genomic_DNA"/>
</dbReference>
<dbReference type="AlphaFoldDB" id="A0A1R3H4U7"/>
<keyword evidence="5" id="KW-1015">Disulfide bond</keyword>
<sequence length="289" mass="32102">MAFTLKNNFLLFFMLIICMALASVMSRPLDEAVLAEKFTQWMAQHGRTYEIKEQENMRFEIFKNNLEYIENFNKMGNQTYKLGINEFADLTNEEFLASYAGYKMFPSTSSVSTNSNRFRYKNLTKVPASIDWRQKGAVTPIKDQGDCGSCWAFSSVAAVEGLVKIKTGELVSLSEQQLLDCVKTERSQGCGGGWMDDAFEYIVKNRGLAEETEYPYTEKDGTCSHGKAAMRAVQISGFEDVPHNSEEALLKAASQQPVSVALDGAGAAFQFYSEGGLCGIARKASYPVA</sequence>
<evidence type="ECO:0008006" key="11">
    <source>
        <dbReference type="Google" id="ProtNLM"/>
    </source>
</evidence>
<dbReference type="InterPro" id="IPR013201">
    <property type="entry name" value="Prot_inhib_I29"/>
</dbReference>
<organism evidence="9 10">
    <name type="scientific">Corchorus olitorius</name>
    <dbReference type="NCBI Taxonomy" id="93759"/>
    <lineage>
        <taxon>Eukaryota</taxon>
        <taxon>Viridiplantae</taxon>
        <taxon>Streptophyta</taxon>
        <taxon>Embryophyta</taxon>
        <taxon>Tracheophyta</taxon>
        <taxon>Spermatophyta</taxon>
        <taxon>Magnoliopsida</taxon>
        <taxon>eudicotyledons</taxon>
        <taxon>Gunneridae</taxon>
        <taxon>Pentapetalae</taxon>
        <taxon>rosids</taxon>
        <taxon>malvids</taxon>
        <taxon>Malvales</taxon>
        <taxon>Malvaceae</taxon>
        <taxon>Grewioideae</taxon>
        <taxon>Apeibeae</taxon>
        <taxon>Corchorus</taxon>
    </lineage>
</organism>
<evidence type="ECO:0000256" key="3">
    <source>
        <dbReference type="ARBA" id="ARBA00022801"/>
    </source>
</evidence>
<evidence type="ECO:0000256" key="6">
    <source>
        <dbReference type="SAM" id="SignalP"/>
    </source>
</evidence>
<comment type="caution">
    <text evidence="9">The sequence shown here is derived from an EMBL/GenBank/DDBJ whole genome shotgun (WGS) entry which is preliminary data.</text>
</comment>
<evidence type="ECO:0000313" key="9">
    <source>
        <dbReference type="EMBL" id="OMO65349.1"/>
    </source>
</evidence>
<dbReference type="InterPro" id="IPR000668">
    <property type="entry name" value="Peptidase_C1A_C"/>
</dbReference>
<dbReference type="Pfam" id="PF00112">
    <property type="entry name" value="Peptidase_C1"/>
    <property type="match status" value="1"/>
</dbReference>
<reference evidence="10" key="1">
    <citation type="submission" date="2013-09" db="EMBL/GenBank/DDBJ databases">
        <title>Corchorus olitorius genome sequencing.</title>
        <authorList>
            <person name="Alam M."/>
            <person name="Haque M.S."/>
            <person name="Islam M.S."/>
            <person name="Emdad E.M."/>
            <person name="Islam M.M."/>
            <person name="Ahmed B."/>
            <person name="Halim A."/>
            <person name="Hossen Q.M.M."/>
            <person name="Hossain M.Z."/>
            <person name="Ahmed R."/>
            <person name="Khan M.M."/>
            <person name="Islam R."/>
            <person name="Rashid M.M."/>
            <person name="Khan S.A."/>
            <person name="Rahman M.S."/>
            <person name="Alam M."/>
            <person name="Yahiya A.S."/>
            <person name="Khan M.S."/>
            <person name="Azam M.S."/>
            <person name="Haque T."/>
            <person name="Lashkar M.Z.H."/>
            <person name="Akhand A.I."/>
            <person name="Morshed G."/>
            <person name="Roy S."/>
            <person name="Uddin K.S."/>
            <person name="Rabeya T."/>
            <person name="Hossain A.S."/>
            <person name="Chowdhury A."/>
            <person name="Snigdha A.R."/>
            <person name="Mortoza M.S."/>
            <person name="Matin S.A."/>
            <person name="Hoque S.M.E."/>
            <person name="Islam M.K."/>
            <person name="Roy D.K."/>
            <person name="Haider R."/>
            <person name="Moosa M.M."/>
            <person name="Elias S.M."/>
            <person name="Hasan A.M."/>
            <person name="Jahan S."/>
            <person name="Shafiuddin M."/>
            <person name="Mahmood N."/>
            <person name="Shommy N.S."/>
        </authorList>
    </citation>
    <scope>NUCLEOTIDE SEQUENCE [LARGE SCALE GENOMIC DNA]</scope>
    <source>
        <strain evidence="10">cv. O-4</strain>
    </source>
</reference>
<evidence type="ECO:0000259" key="8">
    <source>
        <dbReference type="SMART" id="SM00848"/>
    </source>
</evidence>
<protein>
    <recommendedName>
        <fullName evidence="11">Peptidase C1A, papain</fullName>
    </recommendedName>
</protein>
<dbReference type="Proteomes" id="UP000187203">
    <property type="component" value="Unassembled WGS sequence"/>
</dbReference>
<feature type="domain" description="Peptidase C1A papain C-terminal" evidence="7">
    <location>
        <begin position="126"/>
        <end position="288"/>
    </location>
</feature>
<evidence type="ECO:0000256" key="1">
    <source>
        <dbReference type="ARBA" id="ARBA00008455"/>
    </source>
</evidence>
<dbReference type="CDD" id="cd02248">
    <property type="entry name" value="Peptidase_C1A"/>
    <property type="match status" value="1"/>
</dbReference>
<dbReference type="InterPro" id="IPR039417">
    <property type="entry name" value="Peptidase_C1A_papain-like"/>
</dbReference>
<dbReference type="SMART" id="SM00848">
    <property type="entry name" value="Inhibitor_I29"/>
    <property type="match status" value="1"/>
</dbReference>
<dbReference type="OrthoDB" id="190265at2759"/>
<dbReference type="SUPFAM" id="SSF54001">
    <property type="entry name" value="Cysteine proteinases"/>
    <property type="match status" value="1"/>
</dbReference>
<dbReference type="PROSITE" id="PS00139">
    <property type="entry name" value="THIOL_PROTEASE_CYS"/>
    <property type="match status" value="1"/>
</dbReference>
<keyword evidence="4" id="KW-0788">Thiol protease</keyword>
<dbReference type="SMART" id="SM00645">
    <property type="entry name" value="Pept_C1"/>
    <property type="match status" value="1"/>
</dbReference>
<evidence type="ECO:0000256" key="4">
    <source>
        <dbReference type="ARBA" id="ARBA00022807"/>
    </source>
</evidence>
<name>A0A1R3H4U7_9ROSI</name>
<dbReference type="InterPro" id="IPR000169">
    <property type="entry name" value="Pept_cys_AS"/>
</dbReference>
<feature type="domain" description="Cathepsin propeptide inhibitor" evidence="8">
    <location>
        <begin position="38"/>
        <end position="95"/>
    </location>
</feature>
<dbReference type="STRING" id="93759.A0A1R3H4U7"/>
<feature type="signal peptide" evidence="6">
    <location>
        <begin position="1"/>
        <end position="26"/>
    </location>
</feature>
<dbReference type="Gene3D" id="3.90.70.10">
    <property type="entry name" value="Cysteine proteinases"/>
    <property type="match status" value="1"/>
</dbReference>
<keyword evidence="3" id="KW-0378">Hydrolase</keyword>
<keyword evidence="2" id="KW-0645">Protease</keyword>
<feature type="chain" id="PRO_5018764831" description="Peptidase C1A, papain" evidence="6">
    <location>
        <begin position="27"/>
        <end position="289"/>
    </location>
</feature>
<dbReference type="InterPro" id="IPR038765">
    <property type="entry name" value="Papain-like_cys_pep_sf"/>
</dbReference>
<keyword evidence="10" id="KW-1185">Reference proteome</keyword>
<proteinExistence type="inferred from homology"/>
<comment type="similarity">
    <text evidence="1">Belongs to the peptidase C1 family.</text>
</comment>
<accession>A0A1R3H4U7</accession>
<dbReference type="GO" id="GO:0008234">
    <property type="term" value="F:cysteine-type peptidase activity"/>
    <property type="evidence" value="ECO:0007669"/>
    <property type="project" value="UniProtKB-KW"/>
</dbReference>
<evidence type="ECO:0000259" key="7">
    <source>
        <dbReference type="SMART" id="SM00645"/>
    </source>
</evidence>